<dbReference type="PROSITE" id="PS50109">
    <property type="entry name" value="HIS_KIN"/>
    <property type="match status" value="1"/>
</dbReference>
<dbReference type="Gene3D" id="3.40.50.2300">
    <property type="match status" value="1"/>
</dbReference>
<dbReference type="InterPro" id="IPR004358">
    <property type="entry name" value="Sig_transdc_His_kin-like_C"/>
</dbReference>
<keyword evidence="6" id="KW-1133">Transmembrane helix</keyword>
<dbReference type="Pfam" id="PF13426">
    <property type="entry name" value="PAS_9"/>
    <property type="match status" value="1"/>
</dbReference>
<feature type="domain" description="Histidine kinase" evidence="7">
    <location>
        <begin position="519"/>
        <end position="736"/>
    </location>
</feature>
<dbReference type="SUPFAM" id="SSF47384">
    <property type="entry name" value="Homodimeric domain of signal transducing histidine kinase"/>
    <property type="match status" value="1"/>
</dbReference>
<dbReference type="SMART" id="SM00091">
    <property type="entry name" value="PAS"/>
    <property type="match status" value="2"/>
</dbReference>
<dbReference type="PROSITE" id="PS50112">
    <property type="entry name" value="PAS"/>
    <property type="match status" value="1"/>
</dbReference>
<feature type="transmembrane region" description="Helical" evidence="6">
    <location>
        <begin position="64"/>
        <end position="84"/>
    </location>
</feature>
<evidence type="ECO:0000256" key="4">
    <source>
        <dbReference type="ARBA" id="ARBA00023012"/>
    </source>
</evidence>
<feature type="domain" description="PAC" evidence="10">
    <location>
        <begin position="448"/>
        <end position="501"/>
    </location>
</feature>
<dbReference type="InterPro" id="IPR001789">
    <property type="entry name" value="Sig_transdc_resp-reg_receiver"/>
</dbReference>
<dbReference type="EC" id="2.7.13.3" evidence="2"/>
<dbReference type="Gene3D" id="3.30.450.20">
    <property type="entry name" value="PAS domain"/>
    <property type="match status" value="2"/>
</dbReference>
<evidence type="ECO:0000259" key="8">
    <source>
        <dbReference type="PROSITE" id="PS50110"/>
    </source>
</evidence>
<dbReference type="InterPro" id="IPR013656">
    <property type="entry name" value="PAS_4"/>
</dbReference>
<dbReference type="PANTHER" id="PTHR45339">
    <property type="entry name" value="HYBRID SIGNAL TRANSDUCTION HISTIDINE KINASE J"/>
    <property type="match status" value="1"/>
</dbReference>
<dbReference type="InterPro" id="IPR000700">
    <property type="entry name" value="PAS-assoc_C"/>
</dbReference>
<keyword evidence="4" id="KW-0902">Two-component regulatory system</keyword>
<dbReference type="CDD" id="cd00082">
    <property type="entry name" value="HisKA"/>
    <property type="match status" value="1"/>
</dbReference>
<dbReference type="SUPFAM" id="SSF52172">
    <property type="entry name" value="CheY-like"/>
    <property type="match status" value="1"/>
</dbReference>
<feature type="transmembrane region" description="Helical" evidence="6">
    <location>
        <begin position="130"/>
        <end position="149"/>
    </location>
</feature>
<dbReference type="InterPro" id="IPR005467">
    <property type="entry name" value="His_kinase_dom"/>
</dbReference>
<dbReference type="Gene3D" id="3.30.565.10">
    <property type="entry name" value="Histidine kinase-like ATPase, C-terminal domain"/>
    <property type="match status" value="1"/>
</dbReference>
<evidence type="ECO:0000256" key="5">
    <source>
        <dbReference type="PROSITE-ProRule" id="PRU00169"/>
    </source>
</evidence>
<keyword evidence="11" id="KW-0808">Transferase</keyword>
<dbReference type="SMART" id="SM00387">
    <property type="entry name" value="HATPase_c"/>
    <property type="match status" value="1"/>
</dbReference>
<evidence type="ECO:0000256" key="1">
    <source>
        <dbReference type="ARBA" id="ARBA00000085"/>
    </source>
</evidence>
<dbReference type="PROSITE" id="PS50113">
    <property type="entry name" value="PAC"/>
    <property type="match status" value="1"/>
</dbReference>
<dbReference type="SMART" id="SM00388">
    <property type="entry name" value="HisKA"/>
    <property type="match status" value="1"/>
</dbReference>
<dbReference type="InterPro" id="IPR000014">
    <property type="entry name" value="PAS"/>
</dbReference>
<dbReference type="SUPFAM" id="SSF55785">
    <property type="entry name" value="PYP-like sensor domain (PAS domain)"/>
    <property type="match status" value="2"/>
</dbReference>
<dbReference type="PANTHER" id="PTHR45339:SF1">
    <property type="entry name" value="HYBRID SIGNAL TRANSDUCTION HISTIDINE KINASE J"/>
    <property type="match status" value="1"/>
</dbReference>
<proteinExistence type="predicted"/>
<feature type="transmembrane region" description="Helical" evidence="6">
    <location>
        <begin position="161"/>
        <end position="182"/>
    </location>
</feature>
<dbReference type="EMBL" id="LO017727">
    <property type="protein sequence ID" value="CRH06446.1"/>
    <property type="molecule type" value="Genomic_DNA"/>
</dbReference>
<protein>
    <recommendedName>
        <fullName evidence="2">histidine kinase</fullName>
        <ecNumber evidence="2">2.7.13.3</ecNumber>
    </recommendedName>
</protein>
<evidence type="ECO:0000259" key="9">
    <source>
        <dbReference type="PROSITE" id="PS50112"/>
    </source>
</evidence>
<evidence type="ECO:0000259" key="7">
    <source>
        <dbReference type="PROSITE" id="PS50109"/>
    </source>
</evidence>
<organism evidence="11">
    <name type="scientific">Magnetococcus massalia (strain MO-1)</name>
    <dbReference type="NCBI Taxonomy" id="451514"/>
    <lineage>
        <taxon>Bacteria</taxon>
        <taxon>Pseudomonadati</taxon>
        <taxon>Pseudomonadota</taxon>
        <taxon>Magnetococcia</taxon>
        <taxon>Magnetococcales</taxon>
        <taxon>Magnetococcaceae</taxon>
        <taxon>Magnetococcus</taxon>
    </lineage>
</organism>
<reference evidence="11" key="1">
    <citation type="submission" date="2015-04" db="EMBL/GenBank/DDBJ databases">
        <authorList>
            <person name="Syromyatnikov M.Y."/>
            <person name="Popov V.N."/>
        </authorList>
    </citation>
    <scope>NUCLEOTIDE SEQUENCE</scope>
    <source>
        <strain evidence="11">MO-1</strain>
    </source>
</reference>
<feature type="transmembrane region" description="Helical" evidence="6">
    <location>
        <begin position="194"/>
        <end position="214"/>
    </location>
</feature>
<dbReference type="SMART" id="SM00448">
    <property type="entry name" value="REC"/>
    <property type="match status" value="1"/>
</dbReference>
<evidence type="ECO:0000256" key="6">
    <source>
        <dbReference type="SAM" id="Phobius"/>
    </source>
</evidence>
<feature type="transmembrane region" description="Helical" evidence="6">
    <location>
        <begin position="9"/>
        <end position="27"/>
    </location>
</feature>
<dbReference type="Pfam" id="PF00512">
    <property type="entry name" value="HisKA"/>
    <property type="match status" value="1"/>
</dbReference>
<dbReference type="InterPro" id="IPR036097">
    <property type="entry name" value="HisK_dim/P_sf"/>
</dbReference>
<dbReference type="Pfam" id="PF08448">
    <property type="entry name" value="PAS_4"/>
    <property type="match status" value="1"/>
</dbReference>
<evidence type="ECO:0000256" key="3">
    <source>
        <dbReference type="ARBA" id="ARBA00022553"/>
    </source>
</evidence>
<evidence type="ECO:0000256" key="2">
    <source>
        <dbReference type="ARBA" id="ARBA00012438"/>
    </source>
</evidence>
<dbReference type="AlphaFoldDB" id="A0A1S7LL13"/>
<dbReference type="Gene3D" id="1.10.287.130">
    <property type="match status" value="1"/>
</dbReference>
<feature type="domain" description="PAS" evidence="9">
    <location>
        <begin position="375"/>
        <end position="445"/>
    </location>
</feature>
<evidence type="ECO:0000259" key="10">
    <source>
        <dbReference type="PROSITE" id="PS50113"/>
    </source>
</evidence>
<dbReference type="InterPro" id="IPR035965">
    <property type="entry name" value="PAS-like_dom_sf"/>
</dbReference>
<comment type="catalytic activity">
    <reaction evidence="1">
        <text>ATP + protein L-histidine = ADP + protein N-phospho-L-histidine.</text>
        <dbReference type="EC" id="2.7.13.3"/>
    </reaction>
</comment>
<dbReference type="NCBIfam" id="TIGR00229">
    <property type="entry name" value="sensory_box"/>
    <property type="match status" value="2"/>
</dbReference>
<feature type="transmembrane region" description="Helical" evidence="6">
    <location>
        <begin position="33"/>
        <end position="52"/>
    </location>
</feature>
<feature type="modified residue" description="4-aspartylphosphate" evidence="5">
    <location>
        <position position="809"/>
    </location>
</feature>
<accession>A0A1S7LL13</accession>
<dbReference type="FunFam" id="3.30.565.10:FF:000010">
    <property type="entry name" value="Sensor histidine kinase RcsC"/>
    <property type="match status" value="1"/>
</dbReference>
<dbReference type="SUPFAM" id="SSF55874">
    <property type="entry name" value="ATPase domain of HSP90 chaperone/DNA topoisomerase II/histidine kinase"/>
    <property type="match status" value="1"/>
</dbReference>
<dbReference type="CDD" id="cd00130">
    <property type="entry name" value="PAS"/>
    <property type="match status" value="2"/>
</dbReference>
<keyword evidence="3 5" id="KW-0597">Phosphoprotein</keyword>
<name>A0A1S7LL13_MAGMO</name>
<dbReference type="InterPro" id="IPR003594">
    <property type="entry name" value="HATPase_dom"/>
</dbReference>
<dbReference type="PROSITE" id="PS50110">
    <property type="entry name" value="RESPONSE_REGULATORY"/>
    <property type="match status" value="1"/>
</dbReference>
<dbReference type="Pfam" id="PF17159">
    <property type="entry name" value="MASE3"/>
    <property type="match status" value="1"/>
</dbReference>
<sequence>MSQAEHQRLTAILTPLLLVAALVVIRWQANVLLFHTLAELFSVVVGVLMLVIAWNTRQFTRNDFLVYLGIGFFWIAVLDSLHTFTVKGMPFFAITDAEITLHLWIYARLLEAFLLLSAVPLLTRKLNASWFLVVGAFITLVVSWASFALKEPVMLTEQGLTAFKIGVEVLVIALLLLAGAIYTYKRRHLAPRVYYFLLSSLGFTILAELSFTLYTDFQGIPFAVGHIFKFLSFWMIYQAIVQTTLREPFSMMAQASNSYDAIYNPTLVVDRRGLISQVNQAALLRSGKTSAQQLIHKPVHALFHPAELEQSACPLCQAIEQGESVPGEVIAFPAEQRWFLASLAPIQGRDEVGGMVHSLTEITERMRAEQAMRKSETHLRTLVEAVPDLIWLKDPEGVYLSCNRRFEAFFGAKEGEIIGQSDYDFVDADLADFFRKHDKAAMAAGHPTVNEEQVTFASDGHVELLETIKTPLVSKEGEVIGVLGVARDITEHKAAQRKLMEARDAAEAASKAKMAFLAMMSHEIRTPMNAILGVIDLLREDPPADERAGYLAVQERAGEGLLLIIDDILELSRLESGCEATRMAPFDLANLLHAVASLLEQTAREKGILLEVSIPDKMSRGWLGDERRIRQTMINLVGNAVKFTHEGYVRIIATPAARGGVRLRVEDTGIGIKNEHTSFIFDSFYQEDAYATRQHGGSGLGLTITKRLVDLMKGEIQLHSELHEGTWVEVFLPLEPAALPQGLLDAAAQDDQPQVTPKLNLLLAEDSHDNALLIKSFLKKTPHAVKVVNDGAKAVEALKQGAYDLVLMDMQMPVMDGYEATRHIREMALQREGQPIPIIALTAHAMEGDREKCLGAGCSDYLPKPIKKQKLLNLLHSYASVDASALL</sequence>
<dbReference type="Pfam" id="PF02518">
    <property type="entry name" value="HATPase_c"/>
    <property type="match status" value="1"/>
</dbReference>
<keyword evidence="11" id="KW-0418">Kinase</keyword>
<evidence type="ECO:0000313" key="11">
    <source>
        <dbReference type="EMBL" id="CRH06446.1"/>
    </source>
</evidence>
<dbReference type="GO" id="GO:0000155">
    <property type="term" value="F:phosphorelay sensor kinase activity"/>
    <property type="evidence" value="ECO:0007669"/>
    <property type="project" value="InterPro"/>
</dbReference>
<feature type="transmembrane region" description="Helical" evidence="6">
    <location>
        <begin position="104"/>
        <end position="123"/>
    </location>
</feature>
<dbReference type="CDD" id="cd17546">
    <property type="entry name" value="REC_hyHK_CKI1_RcsC-like"/>
    <property type="match status" value="1"/>
</dbReference>
<dbReference type="InterPro" id="IPR003661">
    <property type="entry name" value="HisK_dim/P_dom"/>
</dbReference>
<dbReference type="CDD" id="cd16922">
    <property type="entry name" value="HATPase_EvgS-ArcB-TorS-like"/>
    <property type="match status" value="1"/>
</dbReference>
<keyword evidence="6" id="KW-0812">Transmembrane</keyword>
<feature type="domain" description="Response regulatory" evidence="8">
    <location>
        <begin position="760"/>
        <end position="879"/>
    </location>
</feature>
<dbReference type="Pfam" id="PF00072">
    <property type="entry name" value="Response_reg"/>
    <property type="match status" value="1"/>
</dbReference>
<dbReference type="InterPro" id="IPR036890">
    <property type="entry name" value="HATPase_C_sf"/>
</dbReference>
<gene>
    <name evidence="11" type="ORF">MAGMO_2284</name>
</gene>
<dbReference type="InterPro" id="IPR033425">
    <property type="entry name" value="MASE3"/>
</dbReference>
<keyword evidence="6" id="KW-0472">Membrane</keyword>
<dbReference type="PRINTS" id="PR00344">
    <property type="entry name" value="BCTRLSENSOR"/>
</dbReference>
<dbReference type="InterPro" id="IPR011006">
    <property type="entry name" value="CheY-like_superfamily"/>
</dbReference>